<sequence length="431" mass="49596">MENHVFTFFAFGFNVSCSLYFILRYFAKGALYYIYFSGIGIMHSAYMIFCNRLFLNLFSKEWHPALLQTSSVSLSAVVLFFYLFMLNFLDLESEKFTKTILRFGCIYMVAGIFCKMLKLSYSWASDVSVNFFVNYFVVVDALVLFSLFFYVARNRKRHSFYLLLGILVIIALGLCIHGNRFFGWDVSRYHLRQAEILTGNVLFFLMILAKEKEDYQKITQELALAEIQRQKDILDERDRIARDIHDEIGAGVSAIKLHLELLSRKQRDQKEVESDLQELLSVSDGVNQAMRRMIQNLDTSSMMTGTFVSYISEYCEQFLRKAQIRYVLRQTLTDELRVLPPAVTRHLSLCIKEALNNIYKHSRAGEVSLTVLQDETSLVITLKDNGVGFSGSDRTDSCGINNMKNRMELIGGTFSIQSSEKGTEILLRAVI</sequence>
<evidence type="ECO:0000256" key="4">
    <source>
        <dbReference type="ARBA" id="ARBA00022679"/>
    </source>
</evidence>
<evidence type="ECO:0000259" key="10">
    <source>
        <dbReference type="Pfam" id="PF02518"/>
    </source>
</evidence>
<evidence type="ECO:0000256" key="8">
    <source>
        <dbReference type="ARBA" id="ARBA00023012"/>
    </source>
</evidence>
<dbReference type="PANTHER" id="PTHR24421:SF10">
    <property type="entry name" value="NITRATE_NITRITE SENSOR PROTEIN NARQ"/>
    <property type="match status" value="1"/>
</dbReference>
<keyword evidence="9" id="KW-0472">Membrane</keyword>
<feature type="transmembrane region" description="Helical" evidence="9">
    <location>
        <begin position="30"/>
        <end position="49"/>
    </location>
</feature>
<dbReference type="STRING" id="649349.Lbys_1556"/>
<evidence type="ECO:0000256" key="9">
    <source>
        <dbReference type="SAM" id="Phobius"/>
    </source>
</evidence>
<dbReference type="GO" id="GO:0000155">
    <property type="term" value="F:phosphorelay sensor kinase activity"/>
    <property type="evidence" value="ECO:0007669"/>
    <property type="project" value="InterPro"/>
</dbReference>
<dbReference type="InterPro" id="IPR011623">
    <property type="entry name" value="7TMR_DISM_rcpt_extracell_dom1"/>
</dbReference>
<feature type="domain" description="Signal transduction histidine kinase subgroup 3 dimerisation and phosphoacceptor" evidence="12">
    <location>
        <begin position="236"/>
        <end position="299"/>
    </location>
</feature>
<feature type="domain" description="Histidine kinase/HSP90-like ATPase" evidence="10">
    <location>
        <begin position="344"/>
        <end position="427"/>
    </location>
</feature>
<dbReference type="Pfam" id="PF07730">
    <property type="entry name" value="HisKA_3"/>
    <property type="match status" value="1"/>
</dbReference>
<evidence type="ECO:0000256" key="6">
    <source>
        <dbReference type="ARBA" id="ARBA00022777"/>
    </source>
</evidence>
<keyword evidence="5" id="KW-0547">Nucleotide-binding</keyword>
<feature type="transmembrane region" description="Helical" evidence="9">
    <location>
        <begin position="6"/>
        <end position="23"/>
    </location>
</feature>
<dbReference type="Gene3D" id="3.30.565.10">
    <property type="entry name" value="Histidine kinase-like ATPase, C-terminal domain"/>
    <property type="match status" value="1"/>
</dbReference>
<dbReference type="Pfam" id="PF07695">
    <property type="entry name" value="7TMR-DISM_7TM"/>
    <property type="match status" value="1"/>
</dbReference>
<keyword evidence="3" id="KW-0597">Phosphoprotein</keyword>
<dbReference type="InterPro" id="IPR050482">
    <property type="entry name" value="Sensor_HK_TwoCompSys"/>
</dbReference>
<keyword evidence="9" id="KW-0812">Transmembrane</keyword>
<dbReference type="EC" id="2.7.13.3" evidence="2"/>
<keyword evidence="9" id="KW-1133">Transmembrane helix</keyword>
<dbReference type="GO" id="GO:0005524">
    <property type="term" value="F:ATP binding"/>
    <property type="evidence" value="ECO:0007669"/>
    <property type="project" value="UniProtKB-KW"/>
</dbReference>
<keyword evidence="4" id="KW-0808">Transferase</keyword>
<feature type="domain" description="7TM-DISM receptor extracellular" evidence="11">
    <location>
        <begin position="6"/>
        <end position="185"/>
    </location>
</feature>
<organism evidence="13 14">
    <name type="scientific">Leadbetterella byssophila (strain DSM 17132 / JCM 16389 / KACC 11308 / NBRC 106382 / 4M15)</name>
    <dbReference type="NCBI Taxonomy" id="649349"/>
    <lineage>
        <taxon>Bacteria</taxon>
        <taxon>Pseudomonadati</taxon>
        <taxon>Bacteroidota</taxon>
        <taxon>Cytophagia</taxon>
        <taxon>Cytophagales</taxon>
        <taxon>Leadbetterellaceae</taxon>
        <taxon>Leadbetterella</taxon>
    </lineage>
</organism>
<proteinExistence type="predicted"/>
<reference key="1">
    <citation type="submission" date="2010-11" db="EMBL/GenBank/DDBJ databases">
        <title>The complete genome of Leadbetterella byssophila DSM 17132.</title>
        <authorList>
            <consortium name="US DOE Joint Genome Institute (JGI-PGF)"/>
            <person name="Lucas S."/>
            <person name="Copeland A."/>
            <person name="Lapidus A."/>
            <person name="Glavina del Rio T."/>
            <person name="Dalin E."/>
            <person name="Tice H."/>
            <person name="Bruce D."/>
            <person name="Goodwin L."/>
            <person name="Pitluck S."/>
            <person name="Kyrpides N."/>
            <person name="Mavromatis K."/>
            <person name="Ivanova N."/>
            <person name="Teshima H."/>
            <person name="Brettin T."/>
            <person name="Detter J.C."/>
            <person name="Han C."/>
            <person name="Tapia R."/>
            <person name="Land M."/>
            <person name="Hauser L."/>
            <person name="Markowitz V."/>
            <person name="Cheng J.-F."/>
            <person name="Hugenholtz P."/>
            <person name="Woyke T."/>
            <person name="Wu D."/>
            <person name="Tindall B."/>
            <person name="Pomrenke H.G."/>
            <person name="Brambilla E."/>
            <person name="Klenk H.-P."/>
            <person name="Eisen J.A."/>
        </authorList>
    </citation>
    <scope>NUCLEOTIDE SEQUENCE [LARGE SCALE GENOMIC DNA]</scope>
    <source>
        <strain>DSM 17132</strain>
    </source>
</reference>
<dbReference type="HOGENOM" id="CLU_000445_20_8_10"/>
<evidence type="ECO:0000256" key="5">
    <source>
        <dbReference type="ARBA" id="ARBA00022741"/>
    </source>
</evidence>
<name>E4RY53_LEAB4</name>
<dbReference type="eggNOG" id="COG4585">
    <property type="taxonomic scope" value="Bacteria"/>
</dbReference>
<keyword evidence="8" id="KW-0902">Two-component regulatory system</keyword>
<dbReference type="InterPro" id="IPR003594">
    <property type="entry name" value="HATPase_dom"/>
</dbReference>
<dbReference type="CDD" id="cd16917">
    <property type="entry name" value="HATPase_UhpB-NarQ-NarX-like"/>
    <property type="match status" value="1"/>
</dbReference>
<dbReference type="RefSeq" id="WP_013408313.1">
    <property type="nucleotide sequence ID" value="NC_014655.1"/>
</dbReference>
<keyword evidence="6 13" id="KW-0418">Kinase</keyword>
<evidence type="ECO:0000313" key="14">
    <source>
        <dbReference type="Proteomes" id="UP000007435"/>
    </source>
</evidence>
<evidence type="ECO:0000256" key="3">
    <source>
        <dbReference type="ARBA" id="ARBA00022553"/>
    </source>
</evidence>
<protein>
    <recommendedName>
        <fullName evidence="2">histidine kinase</fullName>
        <ecNumber evidence="2">2.7.13.3</ecNumber>
    </recommendedName>
</protein>
<dbReference type="SUPFAM" id="SSF55874">
    <property type="entry name" value="ATPase domain of HSP90 chaperone/DNA topoisomerase II/histidine kinase"/>
    <property type="match status" value="1"/>
</dbReference>
<dbReference type="InterPro" id="IPR036890">
    <property type="entry name" value="HATPase_C_sf"/>
</dbReference>
<dbReference type="GO" id="GO:0046983">
    <property type="term" value="F:protein dimerization activity"/>
    <property type="evidence" value="ECO:0007669"/>
    <property type="project" value="InterPro"/>
</dbReference>
<dbReference type="KEGG" id="lby:Lbys_1556"/>
<dbReference type="Gene3D" id="1.20.5.1930">
    <property type="match status" value="1"/>
</dbReference>
<evidence type="ECO:0000259" key="11">
    <source>
        <dbReference type="Pfam" id="PF07695"/>
    </source>
</evidence>
<feature type="transmembrane region" description="Helical" evidence="9">
    <location>
        <begin position="159"/>
        <end position="179"/>
    </location>
</feature>
<gene>
    <name evidence="13" type="ordered locus">Lbys_1556</name>
</gene>
<comment type="catalytic activity">
    <reaction evidence="1">
        <text>ATP + protein L-histidine = ADP + protein N-phospho-L-histidine.</text>
        <dbReference type="EC" id="2.7.13.3"/>
    </reaction>
</comment>
<evidence type="ECO:0000256" key="7">
    <source>
        <dbReference type="ARBA" id="ARBA00022840"/>
    </source>
</evidence>
<dbReference type="InterPro" id="IPR011712">
    <property type="entry name" value="Sig_transdc_His_kin_sub3_dim/P"/>
</dbReference>
<accession>E4RY53</accession>
<feature type="transmembrane region" description="Helical" evidence="9">
    <location>
        <begin position="131"/>
        <end position="152"/>
    </location>
</feature>
<dbReference type="GO" id="GO:0016020">
    <property type="term" value="C:membrane"/>
    <property type="evidence" value="ECO:0007669"/>
    <property type="project" value="InterPro"/>
</dbReference>
<feature type="transmembrane region" description="Helical" evidence="9">
    <location>
        <begin position="100"/>
        <end position="119"/>
    </location>
</feature>
<feature type="transmembrane region" description="Helical" evidence="9">
    <location>
        <begin position="69"/>
        <end position="88"/>
    </location>
</feature>
<dbReference type="Pfam" id="PF02518">
    <property type="entry name" value="HATPase_c"/>
    <property type="match status" value="1"/>
</dbReference>
<evidence type="ECO:0000256" key="1">
    <source>
        <dbReference type="ARBA" id="ARBA00000085"/>
    </source>
</evidence>
<keyword evidence="14" id="KW-1185">Reference proteome</keyword>
<evidence type="ECO:0000256" key="2">
    <source>
        <dbReference type="ARBA" id="ARBA00012438"/>
    </source>
</evidence>
<dbReference type="AlphaFoldDB" id="E4RY53"/>
<evidence type="ECO:0000313" key="13">
    <source>
        <dbReference type="EMBL" id="ADQ17264.1"/>
    </source>
</evidence>
<dbReference type="EMBL" id="CP002305">
    <property type="protein sequence ID" value="ADQ17264.1"/>
    <property type="molecule type" value="Genomic_DNA"/>
</dbReference>
<dbReference type="Proteomes" id="UP000007435">
    <property type="component" value="Chromosome"/>
</dbReference>
<keyword evidence="7" id="KW-0067">ATP-binding</keyword>
<evidence type="ECO:0000259" key="12">
    <source>
        <dbReference type="Pfam" id="PF07730"/>
    </source>
</evidence>
<dbReference type="OrthoDB" id="9760839at2"/>
<reference evidence="13 14" key="2">
    <citation type="journal article" date="2011" name="Stand. Genomic Sci.">
        <title>Complete genome sequence of Leadbetterella byssophila type strain (4M15).</title>
        <authorList>
            <person name="Abt B."/>
            <person name="Teshima H."/>
            <person name="Lucas S."/>
            <person name="Lapidus A."/>
            <person name="Del Rio T.G."/>
            <person name="Nolan M."/>
            <person name="Tice H."/>
            <person name="Cheng J.F."/>
            <person name="Pitluck S."/>
            <person name="Liolios K."/>
            <person name="Pagani I."/>
            <person name="Ivanova N."/>
            <person name="Mavromatis K."/>
            <person name="Pati A."/>
            <person name="Tapia R."/>
            <person name="Han C."/>
            <person name="Goodwin L."/>
            <person name="Chen A."/>
            <person name="Palaniappan K."/>
            <person name="Land M."/>
            <person name="Hauser L."/>
            <person name="Chang Y.J."/>
            <person name="Jeffries C.D."/>
            <person name="Rohde M."/>
            <person name="Goker M."/>
            <person name="Tindall B.J."/>
            <person name="Detter J.C."/>
            <person name="Woyke T."/>
            <person name="Bristow J."/>
            <person name="Eisen J.A."/>
            <person name="Markowitz V."/>
            <person name="Hugenholtz P."/>
            <person name="Klenk H.P."/>
            <person name="Kyrpides N.C."/>
        </authorList>
    </citation>
    <scope>NUCLEOTIDE SEQUENCE [LARGE SCALE GENOMIC DNA]</scope>
    <source>
        <strain evidence="14">DSM 17132 / JCM 16389 / KACC 11308 / NBRC 106382 / 4M15</strain>
    </source>
</reference>
<dbReference type="PANTHER" id="PTHR24421">
    <property type="entry name" value="NITRATE/NITRITE SENSOR PROTEIN NARX-RELATED"/>
    <property type="match status" value="1"/>
</dbReference>